<proteinExistence type="predicted"/>
<comment type="caution">
    <text evidence="1">The sequence shown here is derived from an EMBL/GenBank/DDBJ whole genome shotgun (WGS) entry which is preliminary data.</text>
</comment>
<dbReference type="InterPro" id="IPR027417">
    <property type="entry name" value="P-loop_NTPase"/>
</dbReference>
<sequence length="262" mass="29910">MMANTPREEFFADAAIDWELSSLYSALAVAKREFAPHKKPELTEKEKQHLCGLLCGYSPGEIAEKLHKSARGLDADLCNTIYRYVEQLTRKPANSLKNWRDIPGWLEGAGYKKNLSKSVKDERALMQSGLSLDIANPISQDIEILVQKVRSHFDKTIQNECETLCTFNLLYSPMQGNLSQIYVQTKLNESQQFSKEEFSQERRLWEEVVRRNPKLMVLGKPGVGKTTLLQYIAVHCDEVDFQSKLIPIFISLRTLAKRASNL</sequence>
<dbReference type="Gene3D" id="3.40.50.300">
    <property type="entry name" value="P-loop containing nucleotide triphosphate hydrolases"/>
    <property type="match status" value="1"/>
</dbReference>
<keyword evidence="2" id="KW-1185">Reference proteome</keyword>
<dbReference type="RefSeq" id="WP_190555650.1">
    <property type="nucleotide sequence ID" value="NZ_CAWPNO010000009.1"/>
</dbReference>
<name>A0ABR8ALN0_9CYAN</name>
<dbReference type="Proteomes" id="UP000658514">
    <property type="component" value="Unassembled WGS sequence"/>
</dbReference>
<evidence type="ECO:0000313" key="1">
    <source>
        <dbReference type="EMBL" id="MBD2200719.1"/>
    </source>
</evidence>
<gene>
    <name evidence="1" type="ORF">H6G24_35635</name>
</gene>
<evidence type="ECO:0008006" key="3">
    <source>
        <dbReference type="Google" id="ProtNLM"/>
    </source>
</evidence>
<dbReference type="SUPFAM" id="SSF52540">
    <property type="entry name" value="P-loop containing nucleoside triphosphate hydrolases"/>
    <property type="match status" value="1"/>
</dbReference>
<dbReference type="EMBL" id="JACJQH010000106">
    <property type="protein sequence ID" value="MBD2200719.1"/>
    <property type="molecule type" value="Genomic_DNA"/>
</dbReference>
<reference evidence="1 2" key="1">
    <citation type="journal article" date="2020" name="ISME J.">
        <title>Comparative genomics reveals insights into cyanobacterial evolution and habitat adaptation.</title>
        <authorList>
            <person name="Chen M.Y."/>
            <person name="Teng W.K."/>
            <person name="Zhao L."/>
            <person name="Hu C.X."/>
            <person name="Zhou Y.K."/>
            <person name="Han B.P."/>
            <person name="Song L.R."/>
            <person name="Shu W.S."/>
        </authorList>
    </citation>
    <scope>NUCLEOTIDE SEQUENCE [LARGE SCALE GENOMIC DNA]</scope>
    <source>
        <strain evidence="1 2">FACHB-288</strain>
    </source>
</reference>
<accession>A0ABR8ALN0</accession>
<evidence type="ECO:0000313" key="2">
    <source>
        <dbReference type="Proteomes" id="UP000658514"/>
    </source>
</evidence>
<protein>
    <recommendedName>
        <fullName evidence="3">NACHT domain-containing protein</fullName>
    </recommendedName>
</protein>
<organism evidence="1 2">
    <name type="scientific">Calothrix parietina FACHB-288</name>
    <dbReference type="NCBI Taxonomy" id="2692896"/>
    <lineage>
        <taxon>Bacteria</taxon>
        <taxon>Bacillati</taxon>
        <taxon>Cyanobacteriota</taxon>
        <taxon>Cyanophyceae</taxon>
        <taxon>Nostocales</taxon>
        <taxon>Calotrichaceae</taxon>
        <taxon>Calothrix</taxon>
    </lineage>
</organism>